<evidence type="ECO:0000256" key="4">
    <source>
        <dbReference type="ARBA" id="ARBA00022679"/>
    </source>
</evidence>
<accession>X1K6F0</accession>
<dbReference type="GO" id="GO:0005524">
    <property type="term" value="F:ATP binding"/>
    <property type="evidence" value="ECO:0007669"/>
    <property type="project" value="UniProtKB-KW"/>
</dbReference>
<comment type="catalytic activity">
    <reaction evidence="1">
        <text>ATP + protein L-histidine = ADP + protein N-phospho-L-histidine.</text>
        <dbReference type="EC" id="2.7.13.3"/>
    </reaction>
</comment>
<keyword evidence="6" id="KW-0418">Kinase</keyword>
<dbReference type="SUPFAM" id="SSF55874">
    <property type="entry name" value="ATPase domain of HSP90 chaperone/DNA topoisomerase II/histidine kinase"/>
    <property type="match status" value="1"/>
</dbReference>
<dbReference type="Gene3D" id="3.30.565.10">
    <property type="entry name" value="Histidine kinase-like ATPase, C-terminal domain"/>
    <property type="match status" value="1"/>
</dbReference>
<dbReference type="InterPro" id="IPR036890">
    <property type="entry name" value="HATPase_C_sf"/>
</dbReference>
<dbReference type="GO" id="GO:0046983">
    <property type="term" value="F:protein dimerization activity"/>
    <property type="evidence" value="ECO:0007669"/>
    <property type="project" value="InterPro"/>
</dbReference>
<dbReference type="PROSITE" id="PS50109">
    <property type="entry name" value="HIS_KIN"/>
    <property type="match status" value="1"/>
</dbReference>
<name>X1K6F0_9ZZZZ</name>
<dbReference type="SMART" id="SM00387">
    <property type="entry name" value="HATPase_c"/>
    <property type="match status" value="1"/>
</dbReference>
<evidence type="ECO:0000256" key="2">
    <source>
        <dbReference type="ARBA" id="ARBA00012438"/>
    </source>
</evidence>
<dbReference type="AlphaFoldDB" id="X1K6F0"/>
<dbReference type="EC" id="2.7.13.3" evidence="2"/>
<dbReference type="InterPro" id="IPR003594">
    <property type="entry name" value="HATPase_dom"/>
</dbReference>
<feature type="domain" description="Histidine kinase" evidence="8">
    <location>
        <begin position="34"/>
        <end position="224"/>
    </location>
</feature>
<keyword evidence="5" id="KW-0547">Nucleotide-binding</keyword>
<dbReference type="CDD" id="cd16917">
    <property type="entry name" value="HATPase_UhpB-NarQ-NarX-like"/>
    <property type="match status" value="1"/>
</dbReference>
<protein>
    <recommendedName>
        <fullName evidence="2">histidine kinase</fullName>
        <ecNumber evidence="2">2.7.13.3</ecNumber>
    </recommendedName>
</protein>
<dbReference type="EMBL" id="BARV01010885">
    <property type="protein sequence ID" value="GAI02582.1"/>
    <property type="molecule type" value="Genomic_DNA"/>
</dbReference>
<evidence type="ECO:0000256" key="7">
    <source>
        <dbReference type="ARBA" id="ARBA00022840"/>
    </source>
</evidence>
<gene>
    <name evidence="9" type="ORF">S06H3_20892</name>
</gene>
<dbReference type="Pfam" id="PF07730">
    <property type="entry name" value="HisKA_3"/>
    <property type="match status" value="1"/>
</dbReference>
<dbReference type="InterPro" id="IPR011712">
    <property type="entry name" value="Sig_transdc_His_kin_sub3_dim/P"/>
</dbReference>
<dbReference type="InterPro" id="IPR050482">
    <property type="entry name" value="Sensor_HK_TwoCompSys"/>
</dbReference>
<dbReference type="PANTHER" id="PTHR24421:SF10">
    <property type="entry name" value="NITRATE_NITRITE SENSOR PROTEIN NARQ"/>
    <property type="match status" value="1"/>
</dbReference>
<keyword evidence="4" id="KW-0808">Transferase</keyword>
<dbReference type="GO" id="GO:0000155">
    <property type="term" value="F:phosphorelay sensor kinase activity"/>
    <property type="evidence" value="ECO:0007669"/>
    <property type="project" value="InterPro"/>
</dbReference>
<organism evidence="9">
    <name type="scientific">marine sediment metagenome</name>
    <dbReference type="NCBI Taxonomy" id="412755"/>
    <lineage>
        <taxon>unclassified sequences</taxon>
        <taxon>metagenomes</taxon>
        <taxon>ecological metagenomes</taxon>
    </lineage>
</organism>
<evidence type="ECO:0000256" key="6">
    <source>
        <dbReference type="ARBA" id="ARBA00022777"/>
    </source>
</evidence>
<comment type="caution">
    <text evidence="9">The sequence shown here is derived from an EMBL/GenBank/DDBJ whole genome shotgun (WGS) entry which is preliminary data.</text>
</comment>
<evidence type="ECO:0000256" key="3">
    <source>
        <dbReference type="ARBA" id="ARBA00022553"/>
    </source>
</evidence>
<proteinExistence type="predicted"/>
<evidence type="ECO:0000256" key="5">
    <source>
        <dbReference type="ARBA" id="ARBA00022741"/>
    </source>
</evidence>
<evidence type="ECO:0000256" key="1">
    <source>
        <dbReference type="ARBA" id="ARBA00000085"/>
    </source>
</evidence>
<dbReference type="PANTHER" id="PTHR24421">
    <property type="entry name" value="NITRATE/NITRITE SENSOR PROTEIN NARX-RELATED"/>
    <property type="match status" value="1"/>
</dbReference>
<evidence type="ECO:0000259" key="8">
    <source>
        <dbReference type="PROSITE" id="PS50109"/>
    </source>
</evidence>
<keyword evidence="7" id="KW-0067">ATP-binding</keyword>
<dbReference type="Gene3D" id="1.20.5.1930">
    <property type="match status" value="1"/>
</dbReference>
<dbReference type="Pfam" id="PF02518">
    <property type="entry name" value="HATPase_c"/>
    <property type="match status" value="1"/>
</dbReference>
<dbReference type="InterPro" id="IPR005467">
    <property type="entry name" value="His_kinase_dom"/>
</dbReference>
<dbReference type="GO" id="GO:0016020">
    <property type="term" value="C:membrane"/>
    <property type="evidence" value="ECO:0007669"/>
    <property type="project" value="InterPro"/>
</dbReference>
<evidence type="ECO:0000313" key="9">
    <source>
        <dbReference type="EMBL" id="GAI02582.1"/>
    </source>
</evidence>
<keyword evidence="3" id="KW-0597">Phosphoprotein</keyword>
<reference evidence="9" key="1">
    <citation type="journal article" date="2014" name="Front. Microbiol.">
        <title>High frequency of phylogenetically diverse reductive dehalogenase-homologous genes in deep subseafloor sedimentary metagenomes.</title>
        <authorList>
            <person name="Kawai M."/>
            <person name="Futagami T."/>
            <person name="Toyoda A."/>
            <person name="Takaki Y."/>
            <person name="Nishi S."/>
            <person name="Hori S."/>
            <person name="Arai W."/>
            <person name="Tsubouchi T."/>
            <person name="Morono Y."/>
            <person name="Uchiyama I."/>
            <person name="Ito T."/>
            <person name="Fujiyama A."/>
            <person name="Inagaki F."/>
            <person name="Takami H."/>
        </authorList>
    </citation>
    <scope>NUCLEOTIDE SEQUENCE</scope>
    <source>
        <strain evidence="9">Expedition CK06-06</strain>
    </source>
</reference>
<sequence length="224" mass="25374">MIKRAEASRLLIERKILNAIIKTEENERTRFAKDLHDGLGPILSNIKMSLSTLEHFENKNDVEDIISNMKTITNEALVSIKEISNNLSPHVLENFGLIKAIENFAKKTEVFGEVTIQIKSDIEDMRFLHNIEIILYRVICELINNTLKHANAKNIIINVFRKNDSLNIKYTDNGIGMNLKDEYPGNLGMGMSNIVSRIKSLNGEINFVTKPGKGFSAYIQCPVK</sequence>